<feature type="domain" description="HTH cro/C1-type" evidence="2">
    <location>
        <begin position="6"/>
        <end position="60"/>
    </location>
</feature>
<organism evidence="3 4">
    <name type="scientific">Lysinibacillus macroides</name>
    <dbReference type="NCBI Taxonomy" id="33935"/>
    <lineage>
        <taxon>Bacteria</taxon>
        <taxon>Bacillati</taxon>
        <taxon>Bacillota</taxon>
        <taxon>Bacilli</taxon>
        <taxon>Bacillales</taxon>
        <taxon>Bacillaceae</taxon>
        <taxon>Lysinibacillus</taxon>
    </lineage>
</organism>
<dbReference type="GO" id="GO:0003677">
    <property type="term" value="F:DNA binding"/>
    <property type="evidence" value="ECO:0007669"/>
    <property type="project" value="UniProtKB-KW"/>
</dbReference>
<keyword evidence="1" id="KW-0238">DNA-binding</keyword>
<dbReference type="Pfam" id="PF04014">
    <property type="entry name" value="MazE_antitoxin"/>
    <property type="match status" value="1"/>
</dbReference>
<reference evidence="3 4" key="1">
    <citation type="submission" date="2015-07" db="EMBL/GenBank/DDBJ databases">
        <title>Genome sequencing project for genomic taxonomy and phylogenomics of Bacillus-like bacteria.</title>
        <authorList>
            <person name="Liu B."/>
            <person name="Wang J."/>
            <person name="Zhu Y."/>
            <person name="Liu G."/>
            <person name="Chen Q."/>
            <person name="Chen Z."/>
            <person name="Che J."/>
            <person name="Ge C."/>
            <person name="Shi H."/>
            <person name="Pan Z."/>
            <person name="Liu X."/>
        </authorList>
    </citation>
    <scope>NUCLEOTIDE SEQUENCE [LARGE SCALE GENOMIC DNA]</scope>
    <source>
        <strain evidence="3 4">DSM 54</strain>
    </source>
</reference>
<dbReference type="InterPro" id="IPR001387">
    <property type="entry name" value="Cro/C1-type_HTH"/>
</dbReference>
<dbReference type="PANTHER" id="PTHR46558:SF4">
    <property type="entry name" value="DNA-BIDING PHAGE PROTEIN"/>
    <property type="match status" value="1"/>
</dbReference>
<dbReference type="AlphaFoldDB" id="A0A0N0CUU1"/>
<dbReference type="InterPro" id="IPR037914">
    <property type="entry name" value="SpoVT-AbrB_sf"/>
</dbReference>
<comment type="caution">
    <text evidence="3">The sequence shown here is derived from an EMBL/GenBank/DDBJ whole genome shotgun (WGS) entry which is preliminary data.</text>
</comment>
<gene>
    <name evidence="3" type="ORF">ADM90_15725</name>
</gene>
<dbReference type="SMART" id="SM00966">
    <property type="entry name" value="SpoVT_AbrB"/>
    <property type="match status" value="1"/>
</dbReference>
<dbReference type="Gene3D" id="1.10.260.40">
    <property type="entry name" value="lambda repressor-like DNA-binding domains"/>
    <property type="match status" value="1"/>
</dbReference>
<dbReference type="PANTHER" id="PTHR46558">
    <property type="entry name" value="TRACRIPTIONAL REGULATORY PROTEIN-RELATED-RELATED"/>
    <property type="match status" value="1"/>
</dbReference>
<dbReference type="InterPro" id="IPR010982">
    <property type="entry name" value="Lambda_DNA-bd_dom_sf"/>
</dbReference>
<sequence>MICMNLKELRKHHHYTQEDVAEKINVSRQAVAKWEKGESTPDIESCIALARLYQVTLDDLVNYQSDMGLGIPPKGKHLFGVAVVGERGQIVIPKKARDLFKIEVGDSLIIVGDEERGLAIVPESYTQKFFDQALTVNKHTRGDAE</sequence>
<dbReference type="RefSeq" id="WP_053995890.1">
    <property type="nucleotide sequence ID" value="NZ_CP065643.1"/>
</dbReference>
<dbReference type="InterPro" id="IPR007159">
    <property type="entry name" value="SpoVT-AbrB_dom"/>
</dbReference>
<dbReference type="STRING" id="33935.ADM90_15725"/>
<dbReference type="EMBL" id="LGCI01000010">
    <property type="protein sequence ID" value="KOY80647.1"/>
    <property type="molecule type" value="Genomic_DNA"/>
</dbReference>
<dbReference type="Proteomes" id="UP000037977">
    <property type="component" value="Unassembled WGS sequence"/>
</dbReference>
<dbReference type="SMART" id="SM00530">
    <property type="entry name" value="HTH_XRE"/>
    <property type="match status" value="1"/>
</dbReference>
<dbReference type="PATRIC" id="fig|33935.3.peg.1881"/>
<evidence type="ECO:0000313" key="3">
    <source>
        <dbReference type="EMBL" id="KOY80647.1"/>
    </source>
</evidence>
<dbReference type="PROSITE" id="PS50943">
    <property type="entry name" value="HTH_CROC1"/>
    <property type="match status" value="1"/>
</dbReference>
<dbReference type="NCBIfam" id="TIGR01439">
    <property type="entry name" value="lp_hng_hel_AbrB"/>
    <property type="match status" value="1"/>
</dbReference>
<protein>
    <submittedName>
        <fullName evidence="3">AbrB family transcriptional regulator</fullName>
    </submittedName>
</protein>
<dbReference type="CDD" id="cd00093">
    <property type="entry name" value="HTH_XRE"/>
    <property type="match status" value="1"/>
</dbReference>
<accession>A0A0N0CUU1</accession>
<keyword evidence="4" id="KW-1185">Reference proteome</keyword>
<proteinExistence type="predicted"/>
<evidence type="ECO:0000259" key="2">
    <source>
        <dbReference type="PROSITE" id="PS50943"/>
    </source>
</evidence>
<dbReference type="SUPFAM" id="SSF89447">
    <property type="entry name" value="AbrB/MazE/MraZ-like"/>
    <property type="match status" value="1"/>
</dbReference>
<dbReference type="SUPFAM" id="SSF47413">
    <property type="entry name" value="lambda repressor-like DNA-binding domains"/>
    <property type="match status" value="1"/>
</dbReference>
<evidence type="ECO:0000256" key="1">
    <source>
        <dbReference type="ARBA" id="ARBA00023125"/>
    </source>
</evidence>
<name>A0A0N0CUU1_9BACI</name>
<dbReference type="OrthoDB" id="9812495at2"/>
<dbReference type="Gene3D" id="2.10.260.10">
    <property type="match status" value="1"/>
</dbReference>
<evidence type="ECO:0000313" key="4">
    <source>
        <dbReference type="Proteomes" id="UP000037977"/>
    </source>
</evidence>
<dbReference type="Pfam" id="PF01381">
    <property type="entry name" value="HTH_3"/>
    <property type="match status" value="1"/>
</dbReference>